<dbReference type="InterPro" id="IPR036721">
    <property type="entry name" value="RCK_C_sf"/>
</dbReference>
<dbReference type="GO" id="GO:0006813">
    <property type="term" value="P:potassium ion transport"/>
    <property type="evidence" value="ECO:0007669"/>
    <property type="project" value="InterPro"/>
</dbReference>
<feature type="transmembrane region" description="Helical" evidence="1">
    <location>
        <begin position="6"/>
        <end position="30"/>
    </location>
</feature>
<evidence type="ECO:0000313" key="3">
    <source>
        <dbReference type="EMBL" id="ERT68578.1"/>
    </source>
</evidence>
<evidence type="ECO:0000259" key="2">
    <source>
        <dbReference type="Pfam" id="PF02080"/>
    </source>
</evidence>
<dbReference type="RefSeq" id="WP_023051076.1">
    <property type="nucleotide sequence ID" value="NZ_CP173062.2"/>
</dbReference>
<keyword evidence="1" id="KW-0812">Transmembrane</keyword>
<dbReference type="Gene3D" id="3.30.70.1450">
    <property type="entry name" value="Regulator of K+ conductance, C-terminal domain"/>
    <property type="match status" value="1"/>
</dbReference>
<dbReference type="PATRIC" id="fig|1319815.3.peg.1484"/>
<dbReference type="EMBL" id="AXZF01000055">
    <property type="protein sequence ID" value="ERT68578.1"/>
    <property type="molecule type" value="Genomic_DNA"/>
</dbReference>
<accession>U7VCQ6</accession>
<protein>
    <recommendedName>
        <fullName evidence="2">RCK C-terminal domain-containing protein</fullName>
    </recommendedName>
</protein>
<dbReference type="SUPFAM" id="SSF116726">
    <property type="entry name" value="TrkA C-terminal domain-like"/>
    <property type="match status" value="1"/>
</dbReference>
<keyword evidence="4" id="KW-1185">Reference proteome</keyword>
<organism evidence="3 4">
    <name type="scientific">Cetobacterium somerae ATCC BAA-474</name>
    <dbReference type="NCBI Taxonomy" id="1319815"/>
    <lineage>
        <taxon>Bacteria</taxon>
        <taxon>Fusobacteriati</taxon>
        <taxon>Fusobacteriota</taxon>
        <taxon>Fusobacteriia</taxon>
        <taxon>Fusobacteriales</taxon>
        <taxon>Fusobacteriaceae</taxon>
        <taxon>Cetobacterium</taxon>
    </lineage>
</organism>
<name>U7VCQ6_9FUSO</name>
<dbReference type="GO" id="GO:0008324">
    <property type="term" value="F:monoatomic cation transmembrane transporter activity"/>
    <property type="evidence" value="ECO:0007669"/>
    <property type="project" value="InterPro"/>
</dbReference>
<evidence type="ECO:0000313" key="4">
    <source>
        <dbReference type="Proteomes" id="UP000017081"/>
    </source>
</evidence>
<evidence type="ECO:0000256" key="1">
    <source>
        <dbReference type="SAM" id="Phobius"/>
    </source>
</evidence>
<reference evidence="3 4" key="1">
    <citation type="submission" date="2013-08" db="EMBL/GenBank/DDBJ databases">
        <authorList>
            <person name="Weinstock G."/>
            <person name="Sodergren E."/>
            <person name="Wylie T."/>
            <person name="Fulton L."/>
            <person name="Fulton R."/>
            <person name="Fronick C."/>
            <person name="O'Laughlin M."/>
            <person name="Godfrey J."/>
            <person name="Miner T."/>
            <person name="Herter B."/>
            <person name="Appelbaum E."/>
            <person name="Cordes M."/>
            <person name="Lek S."/>
            <person name="Wollam A."/>
            <person name="Pepin K.H."/>
            <person name="Palsikar V.B."/>
            <person name="Mitreva M."/>
            <person name="Wilson R.K."/>
        </authorList>
    </citation>
    <scope>NUCLEOTIDE SEQUENCE [LARGE SCALE GENOMIC DNA]</scope>
    <source>
        <strain evidence="3 4">ATCC BAA-474</strain>
    </source>
</reference>
<feature type="transmembrane region" description="Helical" evidence="1">
    <location>
        <begin position="68"/>
        <end position="92"/>
    </location>
</feature>
<keyword evidence="1" id="KW-0472">Membrane</keyword>
<feature type="transmembrane region" description="Helical" evidence="1">
    <location>
        <begin position="98"/>
        <end position="120"/>
    </location>
</feature>
<sequence>MSTDFAILAFFSLMLTYLLICEIFTILFRLTGLTEETARFQVISMLTTCGFTTVESELITSSRKRRKLAFVTILFGYIFSVTIVSMVINFFMRLTDGNIFHLIVKVLIAIIALIIIWYSLLKVNFVKNNFDRFISKIGIKAMFKNQHNPIMILGVFKTEVIAEVTITNLPEELSNVQLKNSNIRLNYTLQILTIIKNEDVSIGVTGESILENGDKVIIFGTLKNIKKLFVKEKDFL</sequence>
<dbReference type="Proteomes" id="UP000017081">
    <property type="component" value="Unassembled WGS sequence"/>
</dbReference>
<dbReference type="AlphaFoldDB" id="U7VCQ6"/>
<dbReference type="HOGENOM" id="CLU_088248_0_0_0"/>
<comment type="caution">
    <text evidence="3">The sequence shown here is derived from an EMBL/GenBank/DDBJ whole genome shotgun (WGS) entry which is preliminary data.</text>
</comment>
<gene>
    <name evidence="3" type="ORF">HMPREF0202_01538</name>
</gene>
<keyword evidence="1" id="KW-1133">Transmembrane helix</keyword>
<proteinExistence type="predicted"/>
<dbReference type="Pfam" id="PF02080">
    <property type="entry name" value="TrkA_C"/>
    <property type="match status" value="1"/>
</dbReference>
<dbReference type="InterPro" id="IPR006037">
    <property type="entry name" value="RCK_C"/>
</dbReference>
<dbReference type="eggNOG" id="COG0569">
    <property type="taxonomic scope" value="Bacteria"/>
</dbReference>
<feature type="domain" description="RCK C-terminal" evidence="2">
    <location>
        <begin position="162"/>
        <end position="228"/>
    </location>
</feature>